<accession>A0ABX7B1B1</accession>
<dbReference type="EMBL" id="CP067420">
    <property type="protein sequence ID" value="QQP88107.1"/>
    <property type="molecule type" value="Genomic_DNA"/>
</dbReference>
<dbReference type="Proteomes" id="UP000595197">
    <property type="component" value="Chromosome"/>
</dbReference>
<sequence length="492" mass="49677">MSIFSSLSHIRLPRPPGPFRFRRLGTARPDGGDEVPETGSVDPLQVGRGEIFHEAGEFGGDVLEALIAEAGGGGGGGGDLEFDRDIRGQGAGAETGPRDWGPDYGAAGSAVSGLDARTLAIRMTMAFGVADGDFGGGDAFFDADGADGWSDLLQGDGAPAGGARFGGGGTGIEAAEQSGLPHSAGRGALPTLPGRGCLPDLGDALAANPGLRDRAAAFSASGTAGADARLLTALEHEVTGVLYGWAGLDAVPGDGREAAFLEKYFGAHAAGGIAEALSPDAISEVFGQVRDAAILKLTGQGCLSGLFRDLAYDPKADRLTGSAVIDHDGLAAFGGSAAALGPEGEAGAWQALAALARGFEDALGEADSLTSLMAAVLDRGADLAGRVGQGLRTLGIDVDSVRLKLPGGGEEETAETSSEESGGGPLEAAEITGTAESLDWSRHDACRDWSELGAAHSGERHDAAFGFQPALPDMFAFAGMPIFDCLFQPQVA</sequence>
<feature type="region of interest" description="Disordered" evidence="1">
    <location>
        <begin position="405"/>
        <end position="427"/>
    </location>
</feature>
<feature type="compositionally biased region" description="Acidic residues" evidence="1">
    <location>
        <begin position="409"/>
        <end position="418"/>
    </location>
</feature>
<feature type="region of interest" description="Disordered" evidence="1">
    <location>
        <begin position="18"/>
        <end position="44"/>
    </location>
</feature>
<evidence type="ECO:0000313" key="3">
    <source>
        <dbReference type="Proteomes" id="UP000595197"/>
    </source>
</evidence>
<dbReference type="RefSeq" id="WP_201072564.1">
    <property type="nucleotide sequence ID" value="NZ_CP067420.1"/>
</dbReference>
<gene>
    <name evidence="2" type="ORF">IGS68_18870</name>
</gene>
<evidence type="ECO:0000313" key="2">
    <source>
        <dbReference type="EMBL" id="QQP88107.1"/>
    </source>
</evidence>
<name>A0ABX7B1B1_9PROT</name>
<evidence type="ECO:0000256" key="1">
    <source>
        <dbReference type="SAM" id="MobiDB-lite"/>
    </source>
</evidence>
<reference evidence="2" key="1">
    <citation type="submission" date="2021-02" db="EMBL/GenBank/DDBJ databases">
        <title>Skermanella TT6 skin isolate.</title>
        <authorList>
            <person name="Lee K."/>
            <person name="Ganzorig M."/>
        </authorList>
    </citation>
    <scope>NUCLEOTIDE SEQUENCE</scope>
    <source>
        <strain evidence="2">TT6</strain>
    </source>
</reference>
<proteinExistence type="predicted"/>
<keyword evidence="3" id="KW-1185">Reference proteome</keyword>
<organism evidence="2 3">
    <name type="scientific">Skermanella cutis</name>
    <dbReference type="NCBI Taxonomy" id="2775420"/>
    <lineage>
        <taxon>Bacteria</taxon>
        <taxon>Pseudomonadati</taxon>
        <taxon>Pseudomonadota</taxon>
        <taxon>Alphaproteobacteria</taxon>
        <taxon>Rhodospirillales</taxon>
        <taxon>Azospirillaceae</taxon>
        <taxon>Skermanella</taxon>
    </lineage>
</organism>
<feature type="region of interest" description="Disordered" evidence="1">
    <location>
        <begin position="74"/>
        <end position="104"/>
    </location>
</feature>
<protein>
    <submittedName>
        <fullName evidence="2">Uncharacterized protein</fullName>
    </submittedName>
</protein>